<dbReference type="SUPFAM" id="SSF51735">
    <property type="entry name" value="NAD(P)-binding Rossmann-fold domains"/>
    <property type="match status" value="1"/>
</dbReference>
<dbReference type="InterPro" id="IPR036291">
    <property type="entry name" value="NAD(P)-bd_dom_sf"/>
</dbReference>
<reference evidence="4" key="1">
    <citation type="submission" date="2022-03" db="EMBL/GenBank/DDBJ databases">
        <authorList>
            <person name="Martin C."/>
        </authorList>
    </citation>
    <scope>NUCLEOTIDE SEQUENCE</scope>
</reference>
<evidence type="ECO:0000256" key="1">
    <source>
        <dbReference type="ARBA" id="ARBA00023002"/>
    </source>
</evidence>
<evidence type="ECO:0000313" key="4">
    <source>
        <dbReference type="EMBL" id="CAH1776437.1"/>
    </source>
</evidence>
<sequence>RSDTRMHFRLVQGPGLSLLSQITAIRGCVSVKSIHKHPFRYQIHHAMSSEAKPKIFITRRVPQKGVDLLKEKFDIFQWNRDDPIPREELLKQVAGKDALFCLLTEKIDDELLEIAGPQLKVVGTMSVGYDHVDIEACKKRNIPVGFTPNVLTDSVAELTVALLLATSRRLVEGVDAVKTGKWGTWGPMWLLGKDLKGSTVGICGFGRIGYAVAERLKPFKIGKLLYSDQVELPYAKDVGAEFASQEQLLKESDFVIACVALTPETKGMFNKDLFKTMKNNAVFVNTSRGGVVNHDDLYDALKSGEIWGAGLDVTVPEPLPTDSPLLSLNNCVVLPHIASATEDTRSDMSELTARNILAAMNGESMPAQVK</sequence>
<dbReference type="SUPFAM" id="SSF52283">
    <property type="entry name" value="Formate/glycerate dehydrogenase catalytic domain-like"/>
    <property type="match status" value="1"/>
</dbReference>
<dbReference type="Pfam" id="PF00389">
    <property type="entry name" value="2-Hacid_dh"/>
    <property type="match status" value="1"/>
</dbReference>
<protein>
    <recommendedName>
        <fullName evidence="2">Glyoxylate reductase/hydroxypyruvate reductase</fullName>
    </recommendedName>
</protein>
<dbReference type="GO" id="GO:0005829">
    <property type="term" value="C:cytosol"/>
    <property type="evidence" value="ECO:0007669"/>
    <property type="project" value="TreeGrafter"/>
</dbReference>
<dbReference type="FunFam" id="3.40.50.720:FF:000026">
    <property type="entry name" value="Glyoxylate/hydroxypyruvate reductase B"/>
    <property type="match status" value="1"/>
</dbReference>
<comment type="similarity">
    <text evidence="3">Belongs to the D-isomer specific 2-hydroxyacid dehydrogenase family.</text>
</comment>
<dbReference type="PANTHER" id="PTHR10996:SF277">
    <property type="entry name" value="GLYOXYLATE REDUCTASE_HYDROXYPYRUVATE REDUCTASE"/>
    <property type="match status" value="1"/>
</dbReference>
<dbReference type="GO" id="GO:0051287">
    <property type="term" value="F:NAD binding"/>
    <property type="evidence" value="ECO:0007669"/>
    <property type="project" value="InterPro"/>
</dbReference>
<accession>A0A8J1TEE3</accession>
<dbReference type="InterPro" id="IPR006140">
    <property type="entry name" value="D-isomer_DH_NAD-bd"/>
</dbReference>
<dbReference type="InterPro" id="IPR006139">
    <property type="entry name" value="D-isomer_2_OHA_DH_cat_dom"/>
</dbReference>
<feature type="non-terminal residue" evidence="4">
    <location>
        <position position="1"/>
    </location>
</feature>
<dbReference type="Pfam" id="PF02826">
    <property type="entry name" value="2-Hacid_dh_C"/>
    <property type="match status" value="1"/>
</dbReference>
<dbReference type="Gene3D" id="3.40.50.720">
    <property type="entry name" value="NAD(P)-binding Rossmann-like Domain"/>
    <property type="match status" value="2"/>
</dbReference>
<dbReference type="PROSITE" id="PS00671">
    <property type="entry name" value="D_2_HYDROXYACID_DH_3"/>
    <property type="match status" value="1"/>
</dbReference>
<organism evidence="4 5">
    <name type="scientific">Owenia fusiformis</name>
    <name type="common">Polychaete worm</name>
    <dbReference type="NCBI Taxonomy" id="6347"/>
    <lineage>
        <taxon>Eukaryota</taxon>
        <taxon>Metazoa</taxon>
        <taxon>Spiralia</taxon>
        <taxon>Lophotrochozoa</taxon>
        <taxon>Annelida</taxon>
        <taxon>Polychaeta</taxon>
        <taxon>Sedentaria</taxon>
        <taxon>Canalipalpata</taxon>
        <taxon>Sabellida</taxon>
        <taxon>Oweniida</taxon>
        <taxon>Oweniidae</taxon>
        <taxon>Owenia</taxon>
    </lineage>
</organism>
<dbReference type="PANTHER" id="PTHR10996">
    <property type="entry name" value="2-HYDROXYACID DEHYDROGENASE-RELATED"/>
    <property type="match status" value="1"/>
</dbReference>
<dbReference type="OrthoDB" id="298012at2759"/>
<evidence type="ECO:0000256" key="3">
    <source>
        <dbReference type="RuleBase" id="RU003719"/>
    </source>
</evidence>
<dbReference type="GO" id="GO:0008465">
    <property type="term" value="F:hydroxypyruvate reductase (NADH) activity"/>
    <property type="evidence" value="ECO:0007669"/>
    <property type="project" value="TreeGrafter"/>
</dbReference>
<gene>
    <name evidence="4" type="ORF">OFUS_LOCUS3612</name>
</gene>
<dbReference type="InterPro" id="IPR029753">
    <property type="entry name" value="D-isomer_DH_CS"/>
</dbReference>
<keyword evidence="1 3" id="KW-0560">Oxidoreductase</keyword>
<dbReference type="InterPro" id="IPR050223">
    <property type="entry name" value="D-isomer_2-hydroxyacid_DH"/>
</dbReference>
<dbReference type="EMBL" id="CAIIXF020000002">
    <property type="protein sequence ID" value="CAH1776437.1"/>
    <property type="molecule type" value="Genomic_DNA"/>
</dbReference>
<dbReference type="AlphaFoldDB" id="A0A8J1TEE3"/>
<dbReference type="Proteomes" id="UP000749559">
    <property type="component" value="Unassembled WGS sequence"/>
</dbReference>
<name>A0A8J1TEE3_OWEFU</name>
<proteinExistence type="inferred from homology"/>
<keyword evidence="5" id="KW-1185">Reference proteome</keyword>
<comment type="caution">
    <text evidence="4">The sequence shown here is derived from an EMBL/GenBank/DDBJ whole genome shotgun (WGS) entry which is preliminary data.</text>
</comment>
<evidence type="ECO:0000313" key="5">
    <source>
        <dbReference type="Proteomes" id="UP000749559"/>
    </source>
</evidence>
<dbReference type="GO" id="GO:0030267">
    <property type="term" value="F:glyoxylate reductase (NADPH) activity"/>
    <property type="evidence" value="ECO:0007669"/>
    <property type="project" value="TreeGrafter"/>
</dbReference>
<dbReference type="CDD" id="cd05301">
    <property type="entry name" value="GDH"/>
    <property type="match status" value="1"/>
</dbReference>
<evidence type="ECO:0000256" key="2">
    <source>
        <dbReference type="ARBA" id="ARBA00073306"/>
    </source>
</evidence>